<keyword evidence="3" id="KW-0378">Hydrolase</keyword>
<evidence type="ECO:0000256" key="2">
    <source>
        <dbReference type="ARBA" id="ARBA00022729"/>
    </source>
</evidence>
<dbReference type="InterPro" id="IPR011330">
    <property type="entry name" value="Glyco_hydro/deAcase_b/a-brl"/>
</dbReference>
<keyword evidence="2" id="KW-0732">Signal</keyword>
<dbReference type="CDD" id="cd10917">
    <property type="entry name" value="CE4_NodB_like_6s_7s"/>
    <property type="match status" value="1"/>
</dbReference>
<feature type="domain" description="NodB homology" evidence="5">
    <location>
        <begin position="75"/>
        <end position="265"/>
    </location>
</feature>
<keyword evidence="1" id="KW-0479">Metal-binding</keyword>
<organism evidence="6 7">
    <name type="scientific">Humibacillus xanthopallidus</name>
    <dbReference type="NCBI Taxonomy" id="412689"/>
    <lineage>
        <taxon>Bacteria</taxon>
        <taxon>Bacillati</taxon>
        <taxon>Actinomycetota</taxon>
        <taxon>Actinomycetes</taxon>
        <taxon>Micrococcales</taxon>
        <taxon>Intrasporangiaceae</taxon>
        <taxon>Humibacillus</taxon>
    </lineage>
</organism>
<proteinExistence type="predicted"/>
<dbReference type="GO" id="GO:0046872">
    <property type="term" value="F:metal ion binding"/>
    <property type="evidence" value="ECO:0007669"/>
    <property type="project" value="UniProtKB-KW"/>
</dbReference>
<reference evidence="6 7" key="1">
    <citation type="submission" date="2019-06" db="EMBL/GenBank/DDBJ databases">
        <title>Sequencing the genomes of 1000 actinobacteria strains.</title>
        <authorList>
            <person name="Klenk H.-P."/>
        </authorList>
    </citation>
    <scope>NUCLEOTIDE SEQUENCE [LARGE SCALE GENOMIC DNA]</scope>
    <source>
        <strain evidence="6 7">DSM 21776</strain>
    </source>
</reference>
<accession>A0A543PP68</accession>
<evidence type="ECO:0000313" key="7">
    <source>
        <dbReference type="Proteomes" id="UP000320085"/>
    </source>
</evidence>
<evidence type="ECO:0000256" key="4">
    <source>
        <dbReference type="ARBA" id="ARBA00023277"/>
    </source>
</evidence>
<dbReference type="Pfam" id="PF01522">
    <property type="entry name" value="Polysacc_deac_1"/>
    <property type="match status" value="1"/>
</dbReference>
<dbReference type="PROSITE" id="PS51257">
    <property type="entry name" value="PROKAR_LIPOPROTEIN"/>
    <property type="match status" value="1"/>
</dbReference>
<dbReference type="Proteomes" id="UP000320085">
    <property type="component" value="Unassembled WGS sequence"/>
</dbReference>
<sequence length="265" mass="29129">MRRVGGHRAYREQVDRRLFLTSVAAMVATGLSACSGDATAGTTKAVDTRPFKAPQGVTKVPLPHGTLYRLPGKTNQIALTVDDGTNSAVIEGYAKLARDTGMRLTFFCNGVNRGWTEHADLLRPLHDDNQIFLANHTWSHPNLVKLSSRRISDQVRRNETFLKNTYGTLGRPFMRPPYGFTNSRVAAQLADLGYPAVTMWLGSLGDSSNIPPAEIVANAKEWMTKGRIVIGHANHPGVLKAYGQLVEIIRSRKLVPVHLGDIYSV</sequence>
<evidence type="ECO:0000256" key="1">
    <source>
        <dbReference type="ARBA" id="ARBA00022723"/>
    </source>
</evidence>
<protein>
    <submittedName>
        <fullName evidence="6">Peptidoglycan/xylan/chitin deacetylase (PgdA/CDA1 family)</fullName>
    </submittedName>
</protein>
<dbReference type="Gene3D" id="3.20.20.370">
    <property type="entry name" value="Glycoside hydrolase/deacetylase"/>
    <property type="match status" value="1"/>
</dbReference>
<dbReference type="InterPro" id="IPR002509">
    <property type="entry name" value="NODB_dom"/>
</dbReference>
<name>A0A543PP68_9MICO</name>
<dbReference type="GO" id="GO:0005975">
    <property type="term" value="P:carbohydrate metabolic process"/>
    <property type="evidence" value="ECO:0007669"/>
    <property type="project" value="InterPro"/>
</dbReference>
<gene>
    <name evidence="6" type="ORF">FHX52_2577</name>
</gene>
<dbReference type="SUPFAM" id="SSF88713">
    <property type="entry name" value="Glycoside hydrolase/deacetylase"/>
    <property type="match status" value="1"/>
</dbReference>
<evidence type="ECO:0000259" key="5">
    <source>
        <dbReference type="PROSITE" id="PS51677"/>
    </source>
</evidence>
<comment type="caution">
    <text evidence="6">The sequence shown here is derived from an EMBL/GenBank/DDBJ whole genome shotgun (WGS) entry which is preliminary data.</text>
</comment>
<evidence type="ECO:0000256" key="3">
    <source>
        <dbReference type="ARBA" id="ARBA00022801"/>
    </source>
</evidence>
<dbReference type="GO" id="GO:0016810">
    <property type="term" value="F:hydrolase activity, acting on carbon-nitrogen (but not peptide) bonds"/>
    <property type="evidence" value="ECO:0007669"/>
    <property type="project" value="InterPro"/>
</dbReference>
<dbReference type="PANTHER" id="PTHR46471">
    <property type="entry name" value="CHITIN DEACETYLASE"/>
    <property type="match status" value="1"/>
</dbReference>
<dbReference type="PANTHER" id="PTHR46471:SF2">
    <property type="entry name" value="CHITIN DEACETYLASE-RELATED"/>
    <property type="match status" value="1"/>
</dbReference>
<dbReference type="EMBL" id="VFQF01000002">
    <property type="protein sequence ID" value="TQN45875.1"/>
    <property type="molecule type" value="Genomic_DNA"/>
</dbReference>
<evidence type="ECO:0000313" key="6">
    <source>
        <dbReference type="EMBL" id="TQN45875.1"/>
    </source>
</evidence>
<dbReference type="PROSITE" id="PS51677">
    <property type="entry name" value="NODB"/>
    <property type="match status" value="1"/>
</dbReference>
<dbReference type="AlphaFoldDB" id="A0A543PP68"/>
<dbReference type="OrthoDB" id="9797391at2"/>
<keyword evidence="4" id="KW-0119">Carbohydrate metabolism</keyword>